<dbReference type="PANTHER" id="PTHR21346">
    <property type="entry name" value="FUN14 DOMAIN CONTAINING"/>
    <property type="match status" value="1"/>
</dbReference>
<evidence type="ECO:0000256" key="4">
    <source>
        <dbReference type="ARBA" id="ARBA00022989"/>
    </source>
</evidence>
<organism evidence="6 7">
    <name type="scientific">Porites evermanni</name>
    <dbReference type="NCBI Taxonomy" id="104178"/>
    <lineage>
        <taxon>Eukaryota</taxon>
        <taxon>Metazoa</taxon>
        <taxon>Cnidaria</taxon>
        <taxon>Anthozoa</taxon>
        <taxon>Hexacorallia</taxon>
        <taxon>Scleractinia</taxon>
        <taxon>Fungiina</taxon>
        <taxon>Poritidae</taxon>
        <taxon>Porites</taxon>
    </lineage>
</organism>
<keyword evidence="4" id="KW-1133">Transmembrane helix</keyword>
<evidence type="ECO:0008006" key="8">
    <source>
        <dbReference type="Google" id="ProtNLM"/>
    </source>
</evidence>
<keyword evidence="3" id="KW-0812">Transmembrane</keyword>
<dbReference type="EMBL" id="CALNXI010000583">
    <property type="protein sequence ID" value="CAH3029630.1"/>
    <property type="molecule type" value="Genomic_DNA"/>
</dbReference>
<name>A0ABN8MJ58_9CNID</name>
<dbReference type="Pfam" id="PF04930">
    <property type="entry name" value="FUN14"/>
    <property type="match status" value="1"/>
</dbReference>
<accession>A0ABN8MJ58</accession>
<protein>
    <recommendedName>
        <fullName evidence="8">FUN14 domain-containing protein 1</fullName>
    </recommendedName>
</protein>
<evidence type="ECO:0000256" key="3">
    <source>
        <dbReference type="ARBA" id="ARBA00022692"/>
    </source>
</evidence>
<keyword evidence="5" id="KW-0472">Membrane</keyword>
<proteinExistence type="inferred from homology"/>
<reference evidence="6 7" key="1">
    <citation type="submission" date="2022-05" db="EMBL/GenBank/DDBJ databases">
        <authorList>
            <consortium name="Genoscope - CEA"/>
            <person name="William W."/>
        </authorList>
    </citation>
    <scope>NUCLEOTIDE SEQUENCE [LARGE SCALE GENOMIC DNA]</scope>
</reference>
<sequence>MDLAERPAVQQFTIGGVSGWFAGYLFKRVGKLTLSMIGGGILVLQVAHRAGYININWKRMEKDVDKITHKVGKQVKKMRKSDDVEKGVIALANRGYKYARRNMAAASGFAGGFLLGLAL</sequence>
<evidence type="ECO:0000313" key="7">
    <source>
        <dbReference type="Proteomes" id="UP001159427"/>
    </source>
</evidence>
<keyword evidence="7" id="KW-1185">Reference proteome</keyword>
<gene>
    <name evidence="6" type="ORF">PEVE_00036490</name>
</gene>
<comment type="subcellular location">
    <subcellularLocation>
        <location evidence="1">Mitochondrion outer membrane</location>
        <topology evidence="1">Multi-pass membrane protein</topology>
    </subcellularLocation>
</comment>
<dbReference type="InterPro" id="IPR007014">
    <property type="entry name" value="FUN14"/>
</dbReference>
<dbReference type="Proteomes" id="UP001159427">
    <property type="component" value="Unassembled WGS sequence"/>
</dbReference>
<dbReference type="PANTHER" id="PTHR21346:SF0">
    <property type="entry name" value="RE45833P"/>
    <property type="match status" value="1"/>
</dbReference>
<evidence type="ECO:0000313" key="6">
    <source>
        <dbReference type="EMBL" id="CAH3029630.1"/>
    </source>
</evidence>
<comment type="similarity">
    <text evidence="2">Belongs to the FUN14 family.</text>
</comment>
<evidence type="ECO:0000256" key="1">
    <source>
        <dbReference type="ARBA" id="ARBA00004374"/>
    </source>
</evidence>
<evidence type="ECO:0000256" key="2">
    <source>
        <dbReference type="ARBA" id="ARBA00009160"/>
    </source>
</evidence>
<comment type="caution">
    <text evidence="6">The sequence shown here is derived from an EMBL/GenBank/DDBJ whole genome shotgun (WGS) entry which is preliminary data.</text>
</comment>
<evidence type="ECO:0000256" key="5">
    <source>
        <dbReference type="ARBA" id="ARBA00023136"/>
    </source>
</evidence>